<reference evidence="2" key="2">
    <citation type="submission" date="2013-07" db="EMBL/GenBank/DDBJ databases">
        <authorList>
            <consortium name="The Broad Institute Genome Sequencing Platform"/>
            <person name="Cuomo C."/>
            <person name="Litvintseva A."/>
            <person name="Chen Y."/>
            <person name="Heitman J."/>
            <person name="Sun S."/>
            <person name="Springer D."/>
            <person name="Dromer F."/>
            <person name="Young S.K."/>
            <person name="Zeng Q."/>
            <person name="Gargeya S."/>
            <person name="Fitzgerald M."/>
            <person name="Abouelleil A."/>
            <person name="Alvarado L."/>
            <person name="Berlin A.M."/>
            <person name="Chapman S.B."/>
            <person name="Dewar J."/>
            <person name="Goldberg J."/>
            <person name="Griggs A."/>
            <person name="Gujja S."/>
            <person name="Hansen M."/>
            <person name="Howarth C."/>
            <person name="Imamovic A."/>
            <person name="Larimer J."/>
            <person name="McCowan C."/>
            <person name="Murphy C."/>
            <person name="Pearson M."/>
            <person name="Priest M."/>
            <person name="Roberts A."/>
            <person name="Saif S."/>
            <person name="Shea T."/>
            <person name="Sykes S."/>
            <person name="Wortman J."/>
            <person name="Nusbaum C."/>
            <person name="Birren B."/>
        </authorList>
    </citation>
    <scope>NUCLEOTIDE SEQUENCE</scope>
    <source>
        <strain evidence="2">CBS 10117</strain>
    </source>
</reference>
<proteinExistence type="predicted"/>
<organism evidence="1">
    <name type="scientific">Kwoniella dejecticola CBS 10117</name>
    <dbReference type="NCBI Taxonomy" id="1296121"/>
    <lineage>
        <taxon>Eukaryota</taxon>
        <taxon>Fungi</taxon>
        <taxon>Dikarya</taxon>
        <taxon>Basidiomycota</taxon>
        <taxon>Agaricomycotina</taxon>
        <taxon>Tremellomycetes</taxon>
        <taxon>Tremellales</taxon>
        <taxon>Cryptococcaceae</taxon>
        <taxon>Kwoniella</taxon>
    </lineage>
</organism>
<evidence type="ECO:0000313" key="1">
    <source>
        <dbReference type="EMBL" id="OBR84156.1"/>
    </source>
</evidence>
<dbReference type="GeneID" id="28968712"/>
<gene>
    <name evidence="1" type="ORF">I303_05013</name>
    <name evidence="2" type="ORF">I303_105544</name>
</gene>
<dbReference type="AlphaFoldDB" id="A0A1A6A267"/>
<name>A0A1A6A267_9TREE</name>
<accession>A0A1A6A267</accession>
<dbReference type="EMBL" id="CP144535">
    <property type="protein sequence ID" value="WWC62946.1"/>
    <property type="molecule type" value="Genomic_DNA"/>
</dbReference>
<dbReference type="Proteomes" id="UP000078595">
    <property type="component" value="Chromosome 6"/>
</dbReference>
<dbReference type="KEGG" id="kdj:28968712"/>
<evidence type="ECO:0000313" key="3">
    <source>
        <dbReference type="Proteomes" id="UP000078595"/>
    </source>
</evidence>
<dbReference type="RefSeq" id="XP_018261998.1">
    <property type="nucleotide sequence ID" value="XM_018408307.1"/>
</dbReference>
<evidence type="ECO:0000313" key="2">
    <source>
        <dbReference type="EMBL" id="WWC62946.1"/>
    </source>
</evidence>
<reference evidence="1" key="1">
    <citation type="submission" date="2013-07" db="EMBL/GenBank/DDBJ databases">
        <title>The Genome Sequence of Cryptococcus dejecticola CBS10117.</title>
        <authorList>
            <consortium name="The Broad Institute Genome Sequencing Platform"/>
            <person name="Cuomo C."/>
            <person name="Litvintseva A."/>
            <person name="Chen Y."/>
            <person name="Heitman J."/>
            <person name="Sun S."/>
            <person name="Springer D."/>
            <person name="Dromer F."/>
            <person name="Young S.K."/>
            <person name="Zeng Q."/>
            <person name="Gargeya S."/>
            <person name="Fitzgerald M."/>
            <person name="Abouelleil A."/>
            <person name="Alvarado L."/>
            <person name="Berlin A.M."/>
            <person name="Chapman S.B."/>
            <person name="Dewar J."/>
            <person name="Goldberg J."/>
            <person name="Griggs A."/>
            <person name="Gujja S."/>
            <person name="Hansen M."/>
            <person name="Howarth C."/>
            <person name="Imamovic A."/>
            <person name="Larimer J."/>
            <person name="McCowan C."/>
            <person name="Murphy C."/>
            <person name="Pearson M."/>
            <person name="Priest M."/>
            <person name="Roberts A."/>
            <person name="Saif S."/>
            <person name="Shea T."/>
            <person name="Sykes S."/>
            <person name="Wortman J."/>
            <person name="Nusbaum C."/>
            <person name="Birren B."/>
        </authorList>
    </citation>
    <scope>NUCLEOTIDE SEQUENCE [LARGE SCALE GENOMIC DNA]</scope>
    <source>
        <strain evidence="1">CBS 10117</strain>
    </source>
</reference>
<dbReference type="EMBL" id="KI894032">
    <property type="protein sequence ID" value="OBR84156.1"/>
    <property type="molecule type" value="Genomic_DNA"/>
</dbReference>
<reference evidence="2" key="3">
    <citation type="submission" date="2024-02" db="EMBL/GenBank/DDBJ databases">
        <title>Comparative genomics of Cryptococcus and Kwoniella reveals pathogenesis evolution and contrasting modes of karyotype evolution via chromosome fusion or intercentromeric recombination.</title>
        <authorList>
            <person name="Coelho M.A."/>
            <person name="David-Palma M."/>
            <person name="Shea T."/>
            <person name="Bowers K."/>
            <person name="McGinley-Smith S."/>
            <person name="Mohammad A.W."/>
            <person name="Gnirke A."/>
            <person name="Yurkov A.M."/>
            <person name="Nowrousian M."/>
            <person name="Sun S."/>
            <person name="Cuomo C.A."/>
            <person name="Heitman J."/>
        </authorList>
    </citation>
    <scope>NUCLEOTIDE SEQUENCE</scope>
    <source>
        <strain evidence="2">CBS 10117</strain>
    </source>
</reference>
<sequence length="106" mass="12021">MAHLDTSLNGLTERVSKRDNQDQMYAWMSTIMHTVAQGIARPEDDGLWSAAGRGDSTNPSFDMNIALRNPPIPSAPEEGRTIVLDTQRVNVARRIRNRSRRRRNHP</sequence>
<protein>
    <submittedName>
        <fullName evidence="1">Uncharacterized protein</fullName>
    </submittedName>
</protein>
<dbReference type="VEuPathDB" id="FungiDB:I303_05013"/>
<keyword evidence="3" id="KW-1185">Reference proteome</keyword>